<evidence type="ECO:0000256" key="18">
    <source>
        <dbReference type="PIRSR" id="PIRSR604808-3"/>
    </source>
</evidence>
<dbReference type="Gene3D" id="3.60.10.10">
    <property type="entry name" value="Endonuclease/exonuclease/phosphatase"/>
    <property type="match status" value="1"/>
</dbReference>
<dbReference type="GO" id="GO:0003677">
    <property type="term" value="F:DNA binding"/>
    <property type="evidence" value="ECO:0007669"/>
    <property type="project" value="InterPro"/>
</dbReference>
<dbReference type="InterPro" id="IPR020848">
    <property type="entry name" value="AP_endonuclease_F1_CS"/>
</dbReference>
<feature type="binding site" evidence="17">
    <location>
        <position position="67"/>
    </location>
    <ligand>
        <name>Mg(2+)</name>
        <dbReference type="ChEBI" id="CHEBI:18420"/>
        <label>1</label>
    </ligand>
</feature>
<comment type="function">
    <text evidence="13">Major apurinic-apyrimidinic endonuclease of E.coli. It removes the damaged DNA at cytosines and guanines by cleaving on the 3'-side of the AP site by a beta-elimination reaction. It exhibits 3'-5'-exonuclease, 3'-phosphomonoesterase, 3'-repair diesterase and ribonuclease H activities.</text>
</comment>
<organism evidence="20">
    <name type="scientific">Erwinia amylovora ATCC BAA-2158</name>
    <dbReference type="NCBI Taxonomy" id="889211"/>
    <lineage>
        <taxon>Bacteria</taxon>
        <taxon>Pseudomonadati</taxon>
        <taxon>Pseudomonadota</taxon>
        <taxon>Gammaproteobacteria</taxon>
        <taxon>Enterobacterales</taxon>
        <taxon>Erwiniaceae</taxon>
        <taxon>Erwinia</taxon>
    </lineage>
</organism>
<keyword evidence="10 20" id="KW-0269">Exonuclease</keyword>
<dbReference type="EC" id="3.1.11.2" evidence="5"/>
<dbReference type="Pfam" id="PF03372">
    <property type="entry name" value="Exo_endo_phos"/>
    <property type="match status" value="1"/>
</dbReference>
<dbReference type="NCBIfam" id="NF008733">
    <property type="entry name" value="PRK11756.1"/>
    <property type="match status" value="1"/>
</dbReference>
<name>E5B621_ERWAM</name>
<dbReference type="InterPro" id="IPR036691">
    <property type="entry name" value="Endo/exonu/phosph_ase_sf"/>
</dbReference>
<keyword evidence="11 17" id="KW-0460">Magnesium</keyword>
<evidence type="ECO:0000259" key="19">
    <source>
        <dbReference type="Pfam" id="PF03372"/>
    </source>
</evidence>
<dbReference type="PROSITE" id="PS51435">
    <property type="entry name" value="AP_NUCLEASE_F1_4"/>
    <property type="match status" value="1"/>
</dbReference>
<evidence type="ECO:0000256" key="6">
    <source>
        <dbReference type="ARBA" id="ARBA00022722"/>
    </source>
</evidence>
<feature type="binding site" evidence="17">
    <location>
        <position position="292"/>
    </location>
    <ligand>
        <name>Mg(2+)</name>
        <dbReference type="ChEBI" id="CHEBI:18420"/>
        <label>1</label>
    </ligand>
</feature>
<evidence type="ECO:0000256" key="5">
    <source>
        <dbReference type="ARBA" id="ARBA00012115"/>
    </source>
</evidence>
<dbReference type="NCBIfam" id="TIGR00195">
    <property type="entry name" value="exoDNase_III"/>
    <property type="match status" value="1"/>
</dbReference>
<comment type="cofactor">
    <cofactor evidence="2">
        <name>Mn(2+)</name>
        <dbReference type="ChEBI" id="CHEBI:29035"/>
    </cofactor>
</comment>
<evidence type="ECO:0000256" key="7">
    <source>
        <dbReference type="ARBA" id="ARBA00022723"/>
    </source>
</evidence>
<dbReference type="InterPro" id="IPR005135">
    <property type="entry name" value="Endo/exonuclease/phosphatase"/>
</dbReference>
<dbReference type="AlphaFoldDB" id="E5B621"/>
<proteinExistence type="inferred from homology"/>
<dbReference type="PANTHER" id="PTHR43250:SF2">
    <property type="entry name" value="EXODEOXYRIBONUCLEASE III"/>
    <property type="match status" value="1"/>
</dbReference>
<accession>E5B621</accession>
<sequence length="301" mass="34434">MRSFDPKGQGHFFIGANSATIFSSFLPGKMAPAMKFVSFNINGLRARPHQLQAIVEQHQPDVIGLQETKVHDDMFPLAEVASLGYHVFYHGQKGHYGVALLCKQQPVAVRRGFASDDEDAQRRIIMADIMTHSGLLTVINGYFPQGESRDHPTKFPAKEKFYRDLHSYLEQQQKPDNQLLIMGDMNISSGDLDIGIGEENRKRWLRTGKCSFLPEEREWMDKLMNWGLVDTWRAQHATINDRFSWFDYRSKGFDDNRGLRIDLVLASRPLADRCVATGIDYDIRAMEKPSDHAPIWAEFSE</sequence>
<keyword evidence="9 20" id="KW-0378">Hydrolase</keyword>
<evidence type="ECO:0000256" key="4">
    <source>
        <dbReference type="ARBA" id="ARBA00011245"/>
    </source>
</evidence>
<keyword evidence="12" id="KW-0234">DNA repair</keyword>
<evidence type="ECO:0000256" key="11">
    <source>
        <dbReference type="ARBA" id="ARBA00022842"/>
    </source>
</evidence>
<evidence type="ECO:0000256" key="10">
    <source>
        <dbReference type="ARBA" id="ARBA00022839"/>
    </source>
</evidence>
<comment type="catalytic activity">
    <reaction evidence="1">
        <text>Exonucleolytic cleavage in the 3'- to 5'-direction to yield nucleoside 5'-phosphates.</text>
        <dbReference type="EC" id="3.1.11.2"/>
    </reaction>
</comment>
<feature type="binding site" evidence="17">
    <location>
        <position position="291"/>
    </location>
    <ligand>
        <name>Mg(2+)</name>
        <dbReference type="ChEBI" id="CHEBI:18420"/>
        <label>1</label>
    </ligand>
</feature>
<evidence type="ECO:0000256" key="17">
    <source>
        <dbReference type="PIRSR" id="PIRSR604808-2"/>
    </source>
</evidence>
<dbReference type="PROSITE" id="PS00726">
    <property type="entry name" value="AP_NUCLEASE_F1_1"/>
    <property type="match status" value="1"/>
</dbReference>
<comment type="similarity">
    <text evidence="3">Belongs to the DNA repair enzymes AP/ExoA family.</text>
</comment>
<feature type="binding site" evidence="17">
    <location>
        <position position="186"/>
    </location>
    <ligand>
        <name>Mg(2+)</name>
        <dbReference type="ChEBI" id="CHEBI:18420"/>
        <label>1</label>
    </ligand>
</feature>
<evidence type="ECO:0000256" key="8">
    <source>
        <dbReference type="ARBA" id="ARBA00022763"/>
    </source>
</evidence>
<evidence type="ECO:0000313" key="20">
    <source>
        <dbReference type="EMBL" id="CBX80841.1"/>
    </source>
</evidence>
<evidence type="ECO:0000256" key="1">
    <source>
        <dbReference type="ARBA" id="ARBA00000493"/>
    </source>
</evidence>
<feature type="site" description="Interaction with DNA substrate" evidence="18">
    <location>
        <position position="292"/>
    </location>
</feature>
<dbReference type="GO" id="GO:0008311">
    <property type="term" value="F:double-stranded DNA 3'-5' DNA exonuclease activity"/>
    <property type="evidence" value="ECO:0007669"/>
    <property type="project" value="UniProtKB-EC"/>
</dbReference>
<evidence type="ECO:0000256" key="14">
    <source>
        <dbReference type="ARBA" id="ARBA00071104"/>
    </source>
</evidence>
<dbReference type="EMBL" id="FR719191">
    <property type="protein sequence ID" value="CBX80841.1"/>
    <property type="molecule type" value="Genomic_DNA"/>
</dbReference>
<feature type="site" description="Transition state stabilizer" evidence="18">
    <location>
        <position position="186"/>
    </location>
</feature>
<feature type="site" description="Important for catalytic activity" evidence="18">
    <location>
        <position position="262"/>
    </location>
</feature>
<dbReference type="InterPro" id="IPR020847">
    <property type="entry name" value="AP_endonuclease_F1_BS"/>
</dbReference>
<evidence type="ECO:0000256" key="3">
    <source>
        <dbReference type="ARBA" id="ARBA00007092"/>
    </source>
</evidence>
<reference evidence="20" key="1">
    <citation type="journal article" date="2011" name="J. Bacteriol.">
        <title>Genome Sequence of an Erwinia amylovora Strain with Pathogenicity Restricted to Rubus Plants.</title>
        <authorList>
            <person name="Powney R."/>
            <person name="Smits T.H."/>
            <person name="Sawbridge T."/>
            <person name="Frey B."/>
            <person name="Blom J."/>
            <person name="Frey J.E."/>
            <person name="Plummer K.M."/>
            <person name="Beer S.V."/>
            <person name="Luck J."/>
            <person name="Duffy B."/>
            <person name="Rodoni B."/>
        </authorList>
    </citation>
    <scope>NUCLEOTIDE SEQUENCE</scope>
    <source>
        <strain evidence="20">ATCC BAA-2158</strain>
    </source>
</reference>
<keyword evidence="7 17" id="KW-0479">Metal-binding</keyword>
<dbReference type="GO" id="GO:0006281">
    <property type="term" value="P:DNA repair"/>
    <property type="evidence" value="ECO:0007669"/>
    <property type="project" value="UniProtKB-KW"/>
</dbReference>
<dbReference type="NCBIfam" id="TIGR00633">
    <property type="entry name" value="xth"/>
    <property type="match status" value="1"/>
</dbReference>
<gene>
    <name evidence="20" type="primary">xthA</name>
    <name evidence="20" type="ORF">EAIL5_2021</name>
</gene>
<feature type="binding site" evidence="17">
    <location>
        <position position="40"/>
    </location>
    <ligand>
        <name>Mg(2+)</name>
        <dbReference type="ChEBI" id="CHEBI:18420"/>
        <label>1</label>
    </ligand>
</feature>
<protein>
    <recommendedName>
        <fullName evidence="14">Exodeoxyribonuclease III</fullName>
        <ecNumber evidence="5">3.1.11.2</ecNumber>
    </recommendedName>
    <alternativeName>
        <fullName evidence="15">AP endonuclease VI</fullName>
    </alternativeName>
</protein>
<dbReference type="FunFam" id="3.60.10.10:FF:000006">
    <property type="entry name" value="Exodeoxyribonuclease III"/>
    <property type="match status" value="1"/>
</dbReference>
<dbReference type="GO" id="GO:0004519">
    <property type="term" value="F:endonuclease activity"/>
    <property type="evidence" value="ECO:0007669"/>
    <property type="project" value="InterPro"/>
</dbReference>
<evidence type="ECO:0000256" key="16">
    <source>
        <dbReference type="PIRSR" id="PIRSR604808-1"/>
    </source>
</evidence>
<feature type="active site" description="Proton donor/acceptor" evidence="16">
    <location>
        <position position="184"/>
    </location>
</feature>
<dbReference type="GO" id="GO:0046872">
    <property type="term" value="F:metal ion binding"/>
    <property type="evidence" value="ECO:0007669"/>
    <property type="project" value="UniProtKB-KW"/>
</dbReference>
<keyword evidence="6" id="KW-0540">Nuclease</keyword>
<dbReference type="InterPro" id="IPR004808">
    <property type="entry name" value="AP_endonuc_1"/>
</dbReference>
<feature type="binding site" evidence="17">
    <location>
        <position position="184"/>
    </location>
    <ligand>
        <name>Mg(2+)</name>
        <dbReference type="ChEBI" id="CHEBI:18420"/>
        <label>1</label>
    </ligand>
</feature>
<keyword evidence="17" id="KW-0464">Manganese</keyword>
<dbReference type="SUPFAM" id="SSF56219">
    <property type="entry name" value="DNase I-like"/>
    <property type="match status" value="1"/>
</dbReference>
<dbReference type="PROSITE" id="PS00728">
    <property type="entry name" value="AP_NUCLEASE_F1_3"/>
    <property type="match status" value="1"/>
</dbReference>
<dbReference type="PANTHER" id="PTHR43250">
    <property type="entry name" value="EXODEOXYRIBONUCLEASE III"/>
    <property type="match status" value="1"/>
</dbReference>
<evidence type="ECO:0000256" key="2">
    <source>
        <dbReference type="ARBA" id="ARBA00001936"/>
    </source>
</evidence>
<evidence type="ECO:0000256" key="9">
    <source>
        <dbReference type="ARBA" id="ARBA00022801"/>
    </source>
</evidence>
<feature type="active site" description="Proton acceptor" evidence="16">
    <location>
        <position position="292"/>
    </location>
</feature>
<evidence type="ECO:0000256" key="15">
    <source>
        <dbReference type="ARBA" id="ARBA00077401"/>
    </source>
</evidence>
<dbReference type="InterPro" id="IPR037493">
    <property type="entry name" value="ExoIII-like"/>
</dbReference>
<keyword evidence="8" id="KW-0227">DNA damage</keyword>
<dbReference type="CDD" id="cd09086">
    <property type="entry name" value="ExoIII-like_AP-endo"/>
    <property type="match status" value="1"/>
</dbReference>
<evidence type="ECO:0000256" key="12">
    <source>
        <dbReference type="ARBA" id="ARBA00023204"/>
    </source>
</evidence>
<comment type="cofactor">
    <cofactor evidence="17">
        <name>Mg(2+)</name>
        <dbReference type="ChEBI" id="CHEBI:18420"/>
    </cofactor>
    <cofactor evidence="17">
        <name>Mn(2+)</name>
        <dbReference type="ChEBI" id="CHEBI:29035"/>
    </cofactor>
    <text evidence="17">Probably binds two magnesium or manganese ions per subunit.</text>
</comment>
<evidence type="ECO:0000256" key="13">
    <source>
        <dbReference type="ARBA" id="ARBA00058007"/>
    </source>
</evidence>
<feature type="domain" description="Endonuclease/exonuclease/phosphatase" evidence="19">
    <location>
        <begin position="37"/>
        <end position="292"/>
    </location>
</feature>
<feature type="active site" evidence="16">
    <location>
        <position position="142"/>
    </location>
</feature>
<comment type="subunit">
    <text evidence="4">Monomer.</text>
</comment>